<dbReference type="EMBL" id="OX459969">
    <property type="protein sequence ID" value="CAI9173358.1"/>
    <property type="molecule type" value="Genomic_DNA"/>
</dbReference>
<dbReference type="Proteomes" id="UP001176941">
    <property type="component" value="Chromosome 33"/>
</dbReference>
<proteinExistence type="predicted"/>
<accession>A0ABN8ZL60</accession>
<feature type="region of interest" description="Disordered" evidence="1">
    <location>
        <begin position="17"/>
        <end position="53"/>
    </location>
</feature>
<evidence type="ECO:0000256" key="1">
    <source>
        <dbReference type="SAM" id="MobiDB-lite"/>
    </source>
</evidence>
<sequence>MRVAVVRTKLESGWLPGGARQLRSGNTEWDQSRNSMPPRRGHSAGPRGPGVFGRTWEALTRRGRWRRVKLEEEDVVERQDLGTDFACGARLSGEDGAE</sequence>
<evidence type="ECO:0000313" key="3">
    <source>
        <dbReference type="Proteomes" id="UP001176941"/>
    </source>
</evidence>
<name>A0ABN8ZL60_RANTA</name>
<organism evidence="2 3">
    <name type="scientific">Rangifer tarandus platyrhynchus</name>
    <name type="common">Svalbard reindeer</name>
    <dbReference type="NCBI Taxonomy" id="3082113"/>
    <lineage>
        <taxon>Eukaryota</taxon>
        <taxon>Metazoa</taxon>
        <taxon>Chordata</taxon>
        <taxon>Craniata</taxon>
        <taxon>Vertebrata</taxon>
        <taxon>Euteleostomi</taxon>
        <taxon>Mammalia</taxon>
        <taxon>Eutheria</taxon>
        <taxon>Laurasiatheria</taxon>
        <taxon>Artiodactyla</taxon>
        <taxon>Ruminantia</taxon>
        <taxon>Pecora</taxon>
        <taxon>Cervidae</taxon>
        <taxon>Odocoileinae</taxon>
        <taxon>Rangifer</taxon>
    </lineage>
</organism>
<evidence type="ECO:0000313" key="2">
    <source>
        <dbReference type="EMBL" id="CAI9173358.1"/>
    </source>
</evidence>
<reference evidence="2" key="1">
    <citation type="submission" date="2023-04" db="EMBL/GenBank/DDBJ databases">
        <authorList>
            <consortium name="ELIXIR-Norway"/>
        </authorList>
    </citation>
    <scope>NUCLEOTIDE SEQUENCE [LARGE SCALE GENOMIC DNA]</scope>
</reference>
<protein>
    <submittedName>
        <fullName evidence="2">Uncharacterized protein</fullName>
    </submittedName>
</protein>
<gene>
    <name evidence="2" type="ORF">MRATA1EN1_LOCUS22320</name>
</gene>
<feature type="compositionally biased region" description="Polar residues" evidence="1">
    <location>
        <begin position="23"/>
        <end position="35"/>
    </location>
</feature>
<keyword evidence="3" id="KW-1185">Reference proteome</keyword>